<organism evidence="2 3">
    <name type="scientific">endosymbiont of Escarpia spicata</name>
    <dbReference type="NCBI Taxonomy" id="2200908"/>
    <lineage>
        <taxon>Bacteria</taxon>
        <taxon>Pseudomonadati</taxon>
        <taxon>Pseudomonadota</taxon>
        <taxon>Gammaproteobacteria</taxon>
        <taxon>sulfur-oxidizing symbionts</taxon>
    </lineage>
</organism>
<dbReference type="InterPro" id="IPR029063">
    <property type="entry name" value="SAM-dependent_MTases_sf"/>
</dbReference>
<dbReference type="EMBL" id="QFXE01000005">
    <property type="protein sequence ID" value="RDH87525.1"/>
    <property type="molecule type" value="Genomic_DNA"/>
</dbReference>
<dbReference type="Pfam" id="PF08241">
    <property type="entry name" value="Methyltransf_11"/>
    <property type="match status" value="1"/>
</dbReference>
<accession>A0A370DR15</accession>
<protein>
    <submittedName>
        <fullName evidence="2">Class I SAM-dependent methyltransferase</fullName>
    </submittedName>
</protein>
<dbReference type="Gene3D" id="3.40.50.150">
    <property type="entry name" value="Vaccinia Virus protein VP39"/>
    <property type="match status" value="1"/>
</dbReference>
<name>A0A370DR15_9GAMM</name>
<feature type="domain" description="Methyltransferase type 11" evidence="1">
    <location>
        <begin position="86"/>
        <end position="134"/>
    </location>
</feature>
<evidence type="ECO:0000259" key="1">
    <source>
        <dbReference type="Pfam" id="PF08241"/>
    </source>
</evidence>
<keyword evidence="3" id="KW-1185">Reference proteome</keyword>
<dbReference type="Proteomes" id="UP000254771">
    <property type="component" value="Unassembled WGS sequence"/>
</dbReference>
<dbReference type="SUPFAM" id="SSF53335">
    <property type="entry name" value="S-adenosyl-L-methionine-dependent methyltransferases"/>
    <property type="match status" value="1"/>
</dbReference>
<dbReference type="AlphaFoldDB" id="A0A370DR15"/>
<sequence length="254" mass="28820">MGGENGEKLGTSTQNQLAHWFRGCPGVFLSEQEQACLDKRVASLFGHHIVQIGCANPTADLLQKSPARHHVVLGKALRGGHPELSLCSDPALLPFATDSVDAVVLPHTLDFSSQPHQVLREVERILIPEGRLLIIGFNPWSLWGGWRLLRRRSGVSPWNGRFFTTWRIHDWLTLLGFDLESCDQLMYRPPLRNRVLMQRLEFLEGMGQRWWPVIGGVYVLQAVKRTVTLTPIRPRWRMGKRVLPSNAVEPTTRT</sequence>
<comment type="caution">
    <text evidence="2">The sequence shown here is derived from an EMBL/GenBank/DDBJ whole genome shotgun (WGS) entry which is preliminary data.</text>
</comment>
<dbReference type="GO" id="GO:0008757">
    <property type="term" value="F:S-adenosylmethionine-dependent methyltransferase activity"/>
    <property type="evidence" value="ECO:0007669"/>
    <property type="project" value="InterPro"/>
</dbReference>
<keyword evidence="2" id="KW-0489">Methyltransferase</keyword>
<evidence type="ECO:0000313" key="3">
    <source>
        <dbReference type="Proteomes" id="UP000254771"/>
    </source>
</evidence>
<dbReference type="InterPro" id="IPR013216">
    <property type="entry name" value="Methyltransf_11"/>
</dbReference>
<gene>
    <name evidence="2" type="ORF">DIZ78_02845</name>
</gene>
<keyword evidence="2" id="KW-0808">Transferase</keyword>
<proteinExistence type="predicted"/>
<evidence type="ECO:0000313" key="2">
    <source>
        <dbReference type="EMBL" id="RDH87525.1"/>
    </source>
</evidence>
<dbReference type="GO" id="GO:0032259">
    <property type="term" value="P:methylation"/>
    <property type="evidence" value="ECO:0007669"/>
    <property type="project" value="UniProtKB-KW"/>
</dbReference>
<reference evidence="2 3" key="1">
    <citation type="journal article" date="2018" name="ISME J.">
        <title>Endosymbiont genomes yield clues of tubeworm success.</title>
        <authorList>
            <person name="Li Y."/>
            <person name="Liles M.R."/>
            <person name="Halanych K.M."/>
        </authorList>
    </citation>
    <scope>NUCLEOTIDE SEQUENCE [LARGE SCALE GENOMIC DNA]</scope>
    <source>
        <strain evidence="2">A1462</strain>
    </source>
</reference>